<reference evidence="2 3" key="1">
    <citation type="journal article" date="2021" name="Nat. Plants">
        <title>The Taxus genome provides insights into paclitaxel biosynthesis.</title>
        <authorList>
            <person name="Xiong X."/>
            <person name="Gou J."/>
            <person name="Liao Q."/>
            <person name="Li Y."/>
            <person name="Zhou Q."/>
            <person name="Bi G."/>
            <person name="Li C."/>
            <person name="Du R."/>
            <person name="Wang X."/>
            <person name="Sun T."/>
            <person name="Guo L."/>
            <person name="Liang H."/>
            <person name="Lu P."/>
            <person name="Wu Y."/>
            <person name="Zhang Z."/>
            <person name="Ro D.K."/>
            <person name="Shang Y."/>
            <person name="Huang S."/>
            <person name="Yan J."/>
        </authorList>
    </citation>
    <scope>NUCLEOTIDE SEQUENCE [LARGE SCALE GENOMIC DNA]</scope>
    <source>
        <strain evidence="2">Ta-2019</strain>
    </source>
</reference>
<accession>A0AA38FAA0</accession>
<gene>
    <name evidence="2" type="ORF">KI387_040394</name>
</gene>
<organism evidence="2 3">
    <name type="scientific">Taxus chinensis</name>
    <name type="common">Chinese yew</name>
    <name type="synonym">Taxus wallichiana var. chinensis</name>
    <dbReference type="NCBI Taxonomy" id="29808"/>
    <lineage>
        <taxon>Eukaryota</taxon>
        <taxon>Viridiplantae</taxon>
        <taxon>Streptophyta</taxon>
        <taxon>Embryophyta</taxon>
        <taxon>Tracheophyta</taxon>
        <taxon>Spermatophyta</taxon>
        <taxon>Pinopsida</taxon>
        <taxon>Pinidae</taxon>
        <taxon>Conifers II</taxon>
        <taxon>Cupressales</taxon>
        <taxon>Taxaceae</taxon>
        <taxon>Taxus</taxon>
    </lineage>
</organism>
<feature type="region of interest" description="Disordered" evidence="1">
    <location>
        <begin position="104"/>
        <end position="123"/>
    </location>
</feature>
<comment type="caution">
    <text evidence="2">The sequence shown here is derived from an EMBL/GenBank/DDBJ whole genome shotgun (WGS) entry which is preliminary data.</text>
</comment>
<evidence type="ECO:0000313" key="2">
    <source>
        <dbReference type="EMBL" id="KAH9294401.1"/>
    </source>
</evidence>
<sequence>IMNETKENKSNIQEEGKYGPKFDEGIDEEDILKLKKELQRIKELFDSMQGHYEGKDEQIELMDEFKEEEQGKVMMNVLNREDFRPTHEIIASICLENDNKKTREVLGKNREEEPDDLRTNKGR</sequence>
<keyword evidence="3" id="KW-1185">Reference proteome</keyword>
<name>A0AA38FAA0_TAXCH</name>
<dbReference type="Proteomes" id="UP000824469">
    <property type="component" value="Unassembled WGS sequence"/>
</dbReference>
<protein>
    <submittedName>
        <fullName evidence="2">Uncharacterized protein</fullName>
    </submittedName>
</protein>
<feature type="non-terminal residue" evidence="2">
    <location>
        <position position="123"/>
    </location>
</feature>
<dbReference type="EMBL" id="JAHRHJ020000145">
    <property type="protein sequence ID" value="KAH9294401.1"/>
    <property type="molecule type" value="Genomic_DNA"/>
</dbReference>
<evidence type="ECO:0000313" key="3">
    <source>
        <dbReference type="Proteomes" id="UP000824469"/>
    </source>
</evidence>
<feature type="region of interest" description="Disordered" evidence="1">
    <location>
        <begin position="1"/>
        <end position="24"/>
    </location>
</feature>
<proteinExistence type="predicted"/>
<dbReference type="AlphaFoldDB" id="A0AA38FAA0"/>
<evidence type="ECO:0000256" key="1">
    <source>
        <dbReference type="SAM" id="MobiDB-lite"/>
    </source>
</evidence>
<feature type="non-terminal residue" evidence="2">
    <location>
        <position position="1"/>
    </location>
</feature>